<dbReference type="RefSeq" id="WP_132320049.1">
    <property type="nucleotide sequence ID" value="NZ_FWZT01000011.1"/>
</dbReference>
<evidence type="ECO:0000313" key="1">
    <source>
        <dbReference type="EMBL" id="SMF38037.1"/>
    </source>
</evidence>
<keyword evidence="2" id="KW-1185">Reference proteome</keyword>
<proteinExistence type="predicted"/>
<sequence>MAIQFNRKPYKVTYYKDGERKTIRRVPPPKLHDMLPKDKVSLTRGKNDDFETGDEFTVKHINQRHPNVLQVTNDDGRSTFIDYYDLKLEQKIAKRNGVDPLDFPENNRYLRWP</sequence>
<organism evidence="1 2">
    <name type="scientific">Pseudobacteriovorax antillogorgiicola</name>
    <dbReference type="NCBI Taxonomy" id="1513793"/>
    <lineage>
        <taxon>Bacteria</taxon>
        <taxon>Pseudomonadati</taxon>
        <taxon>Bdellovibrionota</taxon>
        <taxon>Oligoflexia</taxon>
        <taxon>Oligoflexales</taxon>
        <taxon>Pseudobacteriovoracaceae</taxon>
        <taxon>Pseudobacteriovorax</taxon>
    </lineage>
</organism>
<dbReference type="AlphaFoldDB" id="A0A1Y6C5Y3"/>
<reference evidence="2" key="1">
    <citation type="submission" date="2017-04" db="EMBL/GenBank/DDBJ databases">
        <authorList>
            <person name="Varghese N."/>
            <person name="Submissions S."/>
        </authorList>
    </citation>
    <scope>NUCLEOTIDE SEQUENCE [LARGE SCALE GENOMIC DNA]</scope>
    <source>
        <strain evidence="2">RKEM611</strain>
    </source>
</reference>
<dbReference type="Proteomes" id="UP000192907">
    <property type="component" value="Unassembled WGS sequence"/>
</dbReference>
<evidence type="ECO:0000313" key="2">
    <source>
        <dbReference type="Proteomes" id="UP000192907"/>
    </source>
</evidence>
<name>A0A1Y6C5Y3_9BACT</name>
<protein>
    <submittedName>
        <fullName evidence="1">Uncharacterized protein</fullName>
    </submittedName>
</protein>
<gene>
    <name evidence="1" type="ORF">SAMN06296036_111124</name>
</gene>
<dbReference type="STRING" id="1513793.SAMN06296036_111124"/>
<accession>A0A1Y6C5Y3</accession>
<dbReference type="OrthoDB" id="5294871at2"/>
<dbReference type="EMBL" id="FWZT01000011">
    <property type="protein sequence ID" value="SMF38037.1"/>
    <property type="molecule type" value="Genomic_DNA"/>
</dbReference>